<dbReference type="RefSeq" id="WP_062481149.1">
    <property type="nucleotide sequence ID" value="NZ_CP013650.1"/>
</dbReference>
<reference evidence="2 3" key="1">
    <citation type="submission" date="2015-12" db="EMBL/GenBank/DDBJ databases">
        <title>Complete genome of Lacimicrobium alkaliphilum KCTC 32984.</title>
        <authorList>
            <person name="Kim S.-G."/>
            <person name="Lee Y.-J."/>
        </authorList>
    </citation>
    <scope>NUCLEOTIDE SEQUENCE [LARGE SCALE GENOMIC DNA]</scope>
    <source>
        <strain evidence="2 3">YelD216</strain>
    </source>
</reference>
<protein>
    <recommendedName>
        <fullName evidence="4">Type 4 fimbrial biogenesis protein PilX N-terminal domain-containing protein</fullName>
    </recommendedName>
</protein>
<dbReference type="Proteomes" id="UP000068447">
    <property type="component" value="Chromosome"/>
</dbReference>
<dbReference type="OrthoDB" id="6017064at2"/>
<feature type="transmembrane region" description="Helical" evidence="1">
    <location>
        <begin position="12"/>
        <end position="32"/>
    </location>
</feature>
<keyword evidence="1" id="KW-1133">Transmembrane helix</keyword>
<keyword evidence="3" id="KW-1185">Reference proteome</keyword>
<sequence>MIKVVAVHRCQGAMVLVSVVMLLMLVLMVTLYTGRVKTLQHKTLLNEQNYALSFAAAEAGLMKALGRLSEDSAWDGSQIDTILPENSSYAVTGIRQQVARQSTTVTVVDLQSVGTSADGLATTTIRESALLYSVLANPPDAPLIVAGGMAVGGNFEVTANPNGGGTGVPLSIWTDQSVDMNNGSGTTCGLQEFNDGNCSTSPYSEKGIKNLDIVDDDPGFPDDLMEYLFNVPEAEWPQLRAEADQTLADCSALNAASFGLIWVDGDCTLNAGSVVGSTPAPVIVIVTDGDINMNGGVELFGILFSFRKPGVVSDFEIDMAGGARVNGTVASNHPIGHANGTYNAVYDADVLESIKQHDAFRRVGRIPGSWRDF</sequence>
<accession>A0A0U3BBY4</accession>
<dbReference type="KEGG" id="lal:AT746_13500"/>
<dbReference type="AlphaFoldDB" id="A0A0U3BBY4"/>
<keyword evidence="1" id="KW-0812">Transmembrane</keyword>
<proteinExistence type="predicted"/>
<organism evidence="2 3">
    <name type="scientific">Lacimicrobium alkaliphilum</name>
    <dbReference type="NCBI Taxonomy" id="1526571"/>
    <lineage>
        <taxon>Bacteria</taxon>
        <taxon>Pseudomonadati</taxon>
        <taxon>Pseudomonadota</taxon>
        <taxon>Gammaproteobacteria</taxon>
        <taxon>Alteromonadales</taxon>
        <taxon>Alteromonadaceae</taxon>
        <taxon>Lacimicrobium</taxon>
    </lineage>
</organism>
<keyword evidence="1" id="KW-0472">Membrane</keyword>
<evidence type="ECO:0000313" key="3">
    <source>
        <dbReference type="Proteomes" id="UP000068447"/>
    </source>
</evidence>
<name>A0A0U3BBY4_9ALTE</name>
<evidence type="ECO:0000313" key="2">
    <source>
        <dbReference type="EMBL" id="ALS99173.1"/>
    </source>
</evidence>
<evidence type="ECO:0000256" key="1">
    <source>
        <dbReference type="SAM" id="Phobius"/>
    </source>
</evidence>
<dbReference type="EMBL" id="CP013650">
    <property type="protein sequence ID" value="ALS99173.1"/>
    <property type="molecule type" value="Genomic_DNA"/>
</dbReference>
<evidence type="ECO:0008006" key="4">
    <source>
        <dbReference type="Google" id="ProtNLM"/>
    </source>
</evidence>
<gene>
    <name evidence="2" type="ORF">AT746_13500</name>
</gene>
<dbReference type="STRING" id="1526571.AT746_13500"/>